<feature type="domain" description="AB hydrolase-1" evidence="1">
    <location>
        <begin position="28"/>
        <end position="176"/>
    </location>
</feature>
<evidence type="ECO:0000259" key="1">
    <source>
        <dbReference type="Pfam" id="PF00561"/>
    </source>
</evidence>
<dbReference type="InterPro" id="IPR000073">
    <property type="entry name" value="AB_hydrolase_1"/>
</dbReference>
<dbReference type="InterPro" id="IPR050228">
    <property type="entry name" value="Carboxylesterase_BioH"/>
</dbReference>
<dbReference type="InterPro" id="IPR029058">
    <property type="entry name" value="AB_hydrolase_fold"/>
</dbReference>
<dbReference type="PANTHER" id="PTHR43194:SF2">
    <property type="entry name" value="PEROXISOMAL MEMBRANE PROTEIN LPX1"/>
    <property type="match status" value="1"/>
</dbReference>
<protein>
    <submittedName>
        <fullName evidence="2">Alpha/beta hydrolase family protein</fullName>
    </submittedName>
</protein>
<keyword evidence="2" id="KW-0378">Hydrolase</keyword>
<comment type="caution">
    <text evidence="2">The sequence shown here is derived from an EMBL/GenBank/DDBJ whole genome shotgun (WGS) entry which is preliminary data.</text>
</comment>
<dbReference type="GO" id="GO:0016787">
    <property type="term" value="F:hydrolase activity"/>
    <property type="evidence" value="ECO:0007669"/>
    <property type="project" value="UniProtKB-KW"/>
</dbReference>
<dbReference type="EMBL" id="VFOF01000001">
    <property type="protein sequence ID" value="TQL17737.1"/>
    <property type="molecule type" value="Genomic_DNA"/>
</dbReference>
<dbReference type="AlphaFoldDB" id="A0A542W2D9"/>
<organism evidence="2 3">
    <name type="scientific">Zymomonas mobilis</name>
    <dbReference type="NCBI Taxonomy" id="542"/>
    <lineage>
        <taxon>Bacteria</taxon>
        <taxon>Pseudomonadati</taxon>
        <taxon>Pseudomonadota</taxon>
        <taxon>Alphaproteobacteria</taxon>
        <taxon>Sphingomonadales</taxon>
        <taxon>Zymomonadaceae</taxon>
        <taxon>Zymomonas</taxon>
    </lineage>
</organism>
<dbReference type="RefSeq" id="WP_141920096.1">
    <property type="nucleotide sequence ID" value="NZ_VFOF01000001.1"/>
</dbReference>
<evidence type="ECO:0000313" key="3">
    <source>
        <dbReference type="Proteomes" id="UP000316887"/>
    </source>
</evidence>
<dbReference type="SUPFAM" id="SSF53474">
    <property type="entry name" value="alpha/beta-Hydrolases"/>
    <property type="match status" value="1"/>
</dbReference>
<proteinExistence type="predicted"/>
<dbReference type="Pfam" id="PF00561">
    <property type="entry name" value="Abhydrolase_1"/>
    <property type="match status" value="1"/>
</dbReference>
<sequence length="251" mass="27008">MAASLQTAYFTAHDGIKLAWHEIGDGIPLVLLHGLFSSASVNWIQPGHAAFLAQAGFRVIMPDLRGHGESGYSPSPSWPKAILTQDCHDLIDHLGLQNWILGGYSLGARISAHFCLGKNLPKKLILAGMGLTGLTDIGLNLALFKRALGQDRFPQGSSERFIQSFLRQTGCNKTAMLALLESQFPLSPDEISQIAVTTLVLSGEKDRFNGSPLNLKETLPDAMLAWVPGDHMSAVGQGALAVKIADFVKKP</sequence>
<dbReference type="Gene3D" id="3.40.50.1820">
    <property type="entry name" value="alpha/beta hydrolase"/>
    <property type="match status" value="1"/>
</dbReference>
<accession>A0A542W2D9</accession>
<dbReference type="Proteomes" id="UP000316887">
    <property type="component" value="Unassembled WGS sequence"/>
</dbReference>
<dbReference type="PANTHER" id="PTHR43194">
    <property type="entry name" value="HYDROLASE ALPHA/BETA FOLD FAMILY"/>
    <property type="match status" value="1"/>
</dbReference>
<gene>
    <name evidence="2" type="ORF">FBY58_1340</name>
</gene>
<evidence type="ECO:0000313" key="2">
    <source>
        <dbReference type="EMBL" id="TQL17737.1"/>
    </source>
</evidence>
<dbReference type="OrthoDB" id="9804723at2"/>
<name>A0A542W2D9_ZYMMB</name>
<reference evidence="2 3" key="1">
    <citation type="submission" date="2019-06" db="EMBL/GenBank/DDBJ databases">
        <title>Genome sequencing of Zymomonas mobilis strains for genetic engineering and biofuel applications.</title>
        <authorList>
            <person name="Teravest M."/>
        </authorList>
    </citation>
    <scope>NUCLEOTIDE SEQUENCE [LARGE SCALE GENOMIC DNA]</scope>
    <source>
        <strain evidence="2 3">AN0101</strain>
    </source>
</reference>